<evidence type="ECO:0000313" key="3">
    <source>
        <dbReference type="EMBL" id="SEK95246.1"/>
    </source>
</evidence>
<dbReference type="EMBL" id="FOAZ01000004">
    <property type="protein sequence ID" value="SEK95246.1"/>
    <property type="molecule type" value="Genomic_DNA"/>
</dbReference>
<name>A0A1H7L915_STRJI</name>
<evidence type="ECO:0000313" key="4">
    <source>
        <dbReference type="Proteomes" id="UP000183015"/>
    </source>
</evidence>
<keyword evidence="4" id="KW-1185">Reference proteome</keyword>
<reference evidence="4" key="1">
    <citation type="submission" date="2016-10" db="EMBL/GenBank/DDBJ databases">
        <authorList>
            <person name="Varghese N."/>
        </authorList>
    </citation>
    <scope>NUCLEOTIDE SEQUENCE [LARGE SCALE GENOMIC DNA]</scope>
    <source>
        <strain evidence="4">DSM 45096 / BCRC 16803 / CGMCC 4.1857 / CIP 109030 / JCM 12277 / KCTC 19219 / NBRC 100920 / 33214</strain>
    </source>
</reference>
<sequence>MRSQRKRVLGVLAAAGMLLGLGATPAGAAPTYIGKQHHIYSKLYGVPTSERTGSTFYANAWYMQDSSEVLGALGYRLSLWSPSAGTDRGFSVSWLNPQTHKWQTSSRTDFEGSILWISLPLGLPMAPHRWYKIELNHRGEGRPCRHLARERGRGRLHRAQRDAGTGHGRGQRPRPAAARAPLRLSRGRHPGARSPVRVSGRRFSS</sequence>
<proteinExistence type="predicted"/>
<protein>
    <submittedName>
        <fullName evidence="3">Uncharacterized protein</fullName>
    </submittedName>
</protein>
<keyword evidence="2" id="KW-0732">Signal</keyword>
<feature type="chain" id="PRO_5010343775" evidence="2">
    <location>
        <begin position="29"/>
        <end position="205"/>
    </location>
</feature>
<feature type="signal peptide" evidence="2">
    <location>
        <begin position="1"/>
        <end position="28"/>
    </location>
</feature>
<gene>
    <name evidence="3" type="ORF">SAMN05414137_104392</name>
</gene>
<feature type="region of interest" description="Disordered" evidence="1">
    <location>
        <begin position="149"/>
        <end position="205"/>
    </location>
</feature>
<dbReference type="Proteomes" id="UP000183015">
    <property type="component" value="Unassembled WGS sequence"/>
</dbReference>
<evidence type="ECO:0000256" key="1">
    <source>
        <dbReference type="SAM" id="MobiDB-lite"/>
    </source>
</evidence>
<organism evidence="3 4">
    <name type="scientific">Streptacidiphilus jiangxiensis</name>
    <dbReference type="NCBI Taxonomy" id="235985"/>
    <lineage>
        <taxon>Bacteria</taxon>
        <taxon>Bacillati</taxon>
        <taxon>Actinomycetota</taxon>
        <taxon>Actinomycetes</taxon>
        <taxon>Kitasatosporales</taxon>
        <taxon>Streptomycetaceae</taxon>
        <taxon>Streptacidiphilus</taxon>
    </lineage>
</organism>
<accession>A0A1H7L915</accession>
<feature type="compositionally biased region" description="Low complexity" evidence="1">
    <location>
        <begin position="173"/>
        <end position="184"/>
    </location>
</feature>
<evidence type="ECO:0000256" key="2">
    <source>
        <dbReference type="SAM" id="SignalP"/>
    </source>
</evidence>
<dbReference type="AlphaFoldDB" id="A0A1H7L915"/>
<dbReference type="STRING" id="235985.SAMN05414137_104392"/>